<evidence type="ECO:0000256" key="7">
    <source>
        <dbReference type="SAM" id="Phobius"/>
    </source>
</evidence>
<keyword evidence="11" id="KW-1185">Reference proteome</keyword>
<keyword evidence="10" id="KW-0067">ATP-binding</keyword>
<dbReference type="InterPro" id="IPR036097">
    <property type="entry name" value="HisK_dim/P_sf"/>
</dbReference>
<dbReference type="InterPro" id="IPR011006">
    <property type="entry name" value="CheY-like_superfamily"/>
</dbReference>
<dbReference type="EMBL" id="JBHRTA010000038">
    <property type="protein sequence ID" value="MFC3198615.1"/>
    <property type="molecule type" value="Genomic_DNA"/>
</dbReference>
<dbReference type="Gene3D" id="1.10.287.130">
    <property type="match status" value="1"/>
</dbReference>
<feature type="domain" description="Response regulatory" evidence="9">
    <location>
        <begin position="471"/>
        <end position="589"/>
    </location>
</feature>
<dbReference type="SUPFAM" id="SSF55874">
    <property type="entry name" value="ATPase domain of HSP90 chaperone/DNA topoisomerase II/histidine kinase"/>
    <property type="match status" value="1"/>
</dbReference>
<dbReference type="Gene3D" id="3.40.50.2300">
    <property type="match status" value="1"/>
</dbReference>
<dbReference type="InterPro" id="IPR003661">
    <property type="entry name" value="HisK_dim/P_dom"/>
</dbReference>
<evidence type="ECO:0000256" key="6">
    <source>
        <dbReference type="PROSITE-ProRule" id="PRU00169"/>
    </source>
</evidence>
<dbReference type="InterPro" id="IPR001789">
    <property type="entry name" value="Sig_transdc_resp-reg_receiver"/>
</dbReference>
<sequence>MLSLPHLTMVESSKLPWHNLSLKKALATVPDELRKAQLTIFVMVFMLNFLKFAAILPFATLNTHLVVSYSIGVVVTVIVLKLLLSRPQYLEILIHIALVLQLQGLWQSAFFGGNGLHIHTLLNIFMPIMWSFYGLGRRWGMIYSILYTLLVPVYLLHAHHAEIALHLLPLFMNFYSAVALIVIDFGIIITAHYYYQRALTRVMHHQKKLNNQLINLAKAKSDFLSAMSHELRTPLGVVVGTASLLQRDAHILDQRQHLDNLKFSSQHLMLLINDILDFNKIEQNKIELESIPFSLPALVKQVCLSFKDEVSAKGLYLDVWIADELSAIDVVGDSARFTQILYNLIGNAAKFTVHGGITVECHVLKKRVHDATVRLVVEDTGIGISPDRQEAIFQPFSQESAGTNRQFGGSGLGLAIVKNLIELHHGKIYLESSPGEGTRFHVDITFPITKAHAQETDLIDISQQFTPFNLKVLLVEDNAMNRYFIQQTLANWGVEVGLAENGKQALLLLERSPWDVVLMDLQMPEMDGFETVRQMRGSPNPAITRLPVIALTASASAETLSKIEESRMDGHVKKPFLPDTLYRVLKQYAR</sequence>
<dbReference type="SMART" id="SM00387">
    <property type="entry name" value="HATPase_c"/>
    <property type="match status" value="1"/>
</dbReference>
<dbReference type="InterPro" id="IPR003594">
    <property type="entry name" value="HATPase_dom"/>
</dbReference>
<keyword evidence="7" id="KW-1133">Transmembrane helix</keyword>
<accession>A0ABV7JKJ4</accession>
<organism evidence="10 11">
    <name type="scientific">Parapedobacter deserti</name>
    <dbReference type="NCBI Taxonomy" id="1912957"/>
    <lineage>
        <taxon>Bacteria</taxon>
        <taxon>Pseudomonadati</taxon>
        <taxon>Bacteroidota</taxon>
        <taxon>Sphingobacteriia</taxon>
        <taxon>Sphingobacteriales</taxon>
        <taxon>Sphingobacteriaceae</taxon>
        <taxon>Parapedobacter</taxon>
    </lineage>
</organism>
<dbReference type="SMART" id="SM00388">
    <property type="entry name" value="HisKA"/>
    <property type="match status" value="1"/>
</dbReference>
<dbReference type="SUPFAM" id="SSF52172">
    <property type="entry name" value="CheY-like"/>
    <property type="match status" value="1"/>
</dbReference>
<comment type="catalytic activity">
    <reaction evidence="1">
        <text>ATP + protein L-histidine = ADP + protein N-phospho-L-histidine.</text>
        <dbReference type="EC" id="2.7.13.3"/>
    </reaction>
</comment>
<keyword evidence="4" id="KW-0808">Transferase</keyword>
<dbReference type="Pfam" id="PF00072">
    <property type="entry name" value="Response_reg"/>
    <property type="match status" value="1"/>
</dbReference>
<dbReference type="PRINTS" id="PR00344">
    <property type="entry name" value="BCTRLSENSOR"/>
</dbReference>
<dbReference type="RefSeq" id="WP_379023442.1">
    <property type="nucleotide sequence ID" value="NZ_JBHRTA010000038.1"/>
</dbReference>
<feature type="transmembrane region" description="Helical" evidence="7">
    <location>
        <begin position="174"/>
        <end position="195"/>
    </location>
</feature>
<evidence type="ECO:0000313" key="11">
    <source>
        <dbReference type="Proteomes" id="UP001595526"/>
    </source>
</evidence>
<dbReference type="CDD" id="cd00082">
    <property type="entry name" value="HisKA"/>
    <property type="match status" value="1"/>
</dbReference>
<evidence type="ECO:0000256" key="4">
    <source>
        <dbReference type="ARBA" id="ARBA00022679"/>
    </source>
</evidence>
<dbReference type="PROSITE" id="PS50110">
    <property type="entry name" value="RESPONSE_REGULATORY"/>
    <property type="match status" value="1"/>
</dbReference>
<gene>
    <name evidence="10" type="ORF">ACFOET_13400</name>
</gene>
<keyword evidence="10" id="KW-0547">Nucleotide-binding</keyword>
<dbReference type="InterPro" id="IPR004358">
    <property type="entry name" value="Sig_transdc_His_kin-like_C"/>
</dbReference>
<dbReference type="CDD" id="cd17546">
    <property type="entry name" value="REC_hyHK_CKI1_RcsC-like"/>
    <property type="match status" value="1"/>
</dbReference>
<feature type="transmembrane region" description="Helical" evidence="7">
    <location>
        <begin position="38"/>
        <end position="59"/>
    </location>
</feature>
<evidence type="ECO:0000259" key="9">
    <source>
        <dbReference type="PROSITE" id="PS50110"/>
    </source>
</evidence>
<evidence type="ECO:0000259" key="8">
    <source>
        <dbReference type="PROSITE" id="PS50109"/>
    </source>
</evidence>
<comment type="caution">
    <text evidence="10">The sequence shown here is derived from an EMBL/GenBank/DDBJ whole genome shotgun (WGS) entry which is preliminary data.</text>
</comment>
<feature type="domain" description="Histidine kinase" evidence="8">
    <location>
        <begin position="226"/>
        <end position="448"/>
    </location>
</feature>
<feature type="transmembrane region" description="Helical" evidence="7">
    <location>
        <begin position="116"/>
        <end position="133"/>
    </location>
</feature>
<evidence type="ECO:0000313" key="10">
    <source>
        <dbReference type="EMBL" id="MFC3198615.1"/>
    </source>
</evidence>
<dbReference type="PROSITE" id="PS50109">
    <property type="entry name" value="HIS_KIN"/>
    <property type="match status" value="1"/>
</dbReference>
<feature type="transmembrane region" description="Helical" evidence="7">
    <location>
        <begin position="89"/>
        <end position="110"/>
    </location>
</feature>
<keyword evidence="5" id="KW-0418">Kinase</keyword>
<reference evidence="11" key="1">
    <citation type="journal article" date="2019" name="Int. J. Syst. Evol. Microbiol.">
        <title>The Global Catalogue of Microorganisms (GCM) 10K type strain sequencing project: providing services to taxonomists for standard genome sequencing and annotation.</title>
        <authorList>
            <consortium name="The Broad Institute Genomics Platform"/>
            <consortium name="The Broad Institute Genome Sequencing Center for Infectious Disease"/>
            <person name="Wu L."/>
            <person name="Ma J."/>
        </authorList>
    </citation>
    <scope>NUCLEOTIDE SEQUENCE [LARGE SCALE GENOMIC DNA]</scope>
    <source>
        <strain evidence="11">KCTC 52416</strain>
    </source>
</reference>
<keyword evidence="7" id="KW-0472">Membrane</keyword>
<dbReference type="SMART" id="SM00448">
    <property type="entry name" value="REC"/>
    <property type="match status" value="1"/>
</dbReference>
<dbReference type="PANTHER" id="PTHR43047">
    <property type="entry name" value="TWO-COMPONENT HISTIDINE PROTEIN KINASE"/>
    <property type="match status" value="1"/>
</dbReference>
<keyword evidence="7" id="KW-0812">Transmembrane</keyword>
<evidence type="ECO:0000256" key="3">
    <source>
        <dbReference type="ARBA" id="ARBA00022553"/>
    </source>
</evidence>
<feature type="transmembrane region" description="Helical" evidence="7">
    <location>
        <begin position="65"/>
        <end position="84"/>
    </location>
</feature>
<evidence type="ECO:0000256" key="2">
    <source>
        <dbReference type="ARBA" id="ARBA00012438"/>
    </source>
</evidence>
<dbReference type="Pfam" id="PF00512">
    <property type="entry name" value="HisKA"/>
    <property type="match status" value="1"/>
</dbReference>
<dbReference type="Proteomes" id="UP001595526">
    <property type="component" value="Unassembled WGS sequence"/>
</dbReference>
<dbReference type="PANTHER" id="PTHR43047:SF64">
    <property type="entry name" value="HISTIDINE KINASE CONTAINING CHEY-HOMOLOGOUS RECEIVER DOMAIN AND PAS DOMAIN-RELATED"/>
    <property type="match status" value="1"/>
</dbReference>
<protein>
    <recommendedName>
        <fullName evidence="2">histidine kinase</fullName>
        <ecNumber evidence="2">2.7.13.3</ecNumber>
    </recommendedName>
</protein>
<dbReference type="InterPro" id="IPR005467">
    <property type="entry name" value="His_kinase_dom"/>
</dbReference>
<proteinExistence type="predicted"/>
<evidence type="ECO:0000256" key="1">
    <source>
        <dbReference type="ARBA" id="ARBA00000085"/>
    </source>
</evidence>
<name>A0ABV7JKJ4_9SPHI</name>
<dbReference type="InterPro" id="IPR036890">
    <property type="entry name" value="HATPase_C_sf"/>
</dbReference>
<dbReference type="CDD" id="cd16922">
    <property type="entry name" value="HATPase_EvgS-ArcB-TorS-like"/>
    <property type="match status" value="1"/>
</dbReference>
<feature type="transmembrane region" description="Helical" evidence="7">
    <location>
        <begin position="145"/>
        <end position="168"/>
    </location>
</feature>
<dbReference type="EC" id="2.7.13.3" evidence="2"/>
<keyword evidence="3 6" id="KW-0597">Phosphoprotein</keyword>
<dbReference type="Pfam" id="PF02518">
    <property type="entry name" value="HATPase_c"/>
    <property type="match status" value="1"/>
</dbReference>
<dbReference type="SUPFAM" id="SSF47384">
    <property type="entry name" value="Homodimeric domain of signal transducing histidine kinase"/>
    <property type="match status" value="1"/>
</dbReference>
<dbReference type="Gene3D" id="3.30.565.10">
    <property type="entry name" value="Histidine kinase-like ATPase, C-terminal domain"/>
    <property type="match status" value="1"/>
</dbReference>
<feature type="modified residue" description="4-aspartylphosphate" evidence="6">
    <location>
        <position position="520"/>
    </location>
</feature>
<dbReference type="GO" id="GO:0005524">
    <property type="term" value="F:ATP binding"/>
    <property type="evidence" value="ECO:0007669"/>
    <property type="project" value="UniProtKB-KW"/>
</dbReference>
<evidence type="ECO:0000256" key="5">
    <source>
        <dbReference type="ARBA" id="ARBA00022777"/>
    </source>
</evidence>